<keyword evidence="1" id="KW-0472">Membrane</keyword>
<evidence type="ECO:0000256" key="1">
    <source>
        <dbReference type="SAM" id="Phobius"/>
    </source>
</evidence>
<comment type="caution">
    <text evidence="2">The sequence shown here is derived from an EMBL/GenBank/DDBJ whole genome shotgun (WGS) entry which is preliminary data.</text>
</comment>
<keyword evidence="1" id="KW-0812">Transmembrane</keyword>
<feature type="transmembrane region" description="Helical" evidence="1">
    <location>
        <begin position="46"/>
        <end position="68"/>
    </location>
</feature>
<gene>
    <name evidence="2" type="ORF">ENP13_02725</name>
</gene>
<dbReference type="InterPro" id="IPR032820">
    <property type="entry name" value="ATPase_put"/>
</dbReference>
<evidence type="ECO:0000313" key="2">
    <source>
        <dbReference type="EMBL" id="HEX70141.1"/>
    </source>
</evidence>
<protein>
    <submittedName>
        <fullName evidence="2">AtpZ/AtpI family protein</fullName>
    </submittedName>
</protein>
<dbReference type="EMBL" id="DSID01000214">
    <property type="protein sequence ID" value="HEX70141.1"/>
    <property type="molecule type" value="Genomic_DNA"/>
</dbReference>
<reference evidence="2" key="1">
    <citation type="journal article" date="2020" name="mSystems">
        <title>Genome- and Community-Level Interaction Insights into Carbon Utilization and Element Cycling Functions of Hydrothermarchaeota in Hydrothermal Sediment.</title>
        <authorList>
            <person name="Zhou Z."/>
            <person name="Liu Y."/>
            <person name="Xu W."/>
            <person name="Pan J."/>
            <person name="Luo Z.H."/>
            <person name="Li M."/>
        </authorList>
    </citation>
    <scope>NUCLEOTIDE SEQUENCE [LARGE SCALE GENOMIC DNA]</scope>
    <source>
        <strain evidence="2">SpSt-192</strain>
    </source>
</reference>
<sequence length="74" mass="8076">MRNLTIWQALAIASQMGFILASTVLVTLGIGYLLDSWLQTRPVFTLVGSLVGLAAGILGIARLARLIVRDRPRR</sequence>
<dbReference type="Pfam" id="PF09527">
    <property type="entry name" value="ATPase_gene1"/>
    <property type="match status" value="1"/>
</dbReference>
<organism evidence="2">
    <name type="scientific">Thermorudis sp</name>
    <dbReference type="NCBI Taxonomy" id="1969470"/>
    <lineage>
        <taxon>Bacteria</taxon>
        <taxon>Pseudomonadati</taxon>
        <taxon>Thermomicrobiota</taxon>
        <taxon>Thermomicrobia</taxon>
        <taxon>Thermomicrobia incertae sedis</taxon>
        <taxon>Thermorudis</taxon>
    </lineage>
</organism>
<feature type="transmembrane region" description="Helical" evidence="1">
    <location>
        <begin position="12"/>
        <end position="34"/>
    </location>
</feature>
<dbReference type="AlphaFoldDB" id="A0A7C3APN3"/>
<name>A0A7C3APN3_9BACT</name>
<proteinExistence type="predicted"/>
<accession>A0A7C3APN3</accession>
<keyword evidence="1" id="KW-1133">Transmembrane helix</keyword>